<proteinExistence type="predicted"/>
<name>A0A376H5N1_ENTGA</name>
<dbReference type="GO" id="GO:0004560">
    <property type="term" value="F:alpha-L-fucosidase activity"/>
    <property type="evidence" value="ECO:0007669"/>
    <property type="project" value="InterPro"/>
</dbReference>
<dbReference type="Gene3D" id="3.20.20.80">
    <property type="entry name" value="Glycosidases"/>
    <property type="match status" value="1"/>
</dbReference>
<accession>A0A376H5N1</accession>
<dbReference type="EMBL" id="UFYW01000001">
    <property type="protein sequence ID" value="STD84115.1"/>
    <property type="molecule type" value="Genomic_DNA"/>
</dbReference>
<reference evidence="2 3" key="1">
    <citation type="submission" date="2018-06" db="EMBL/GenBank/DDBJ databases">
        <authorList>
            <consortium name="Pathogen Informatics"/>
            <person name="Doyle S."/>
        </authorList>
    </citation>
    <scope>NUCLEOTIDE SEQUENCE [LARGE SCALE GENOMIC DNA]</scope>
    <source>
        <strain evidence="2 3">NCTC12360</strain>
    </source>
</reference>
<dbReference type="Proteomes" id="UP000254807">
    <property type="component" value="Unassembled WGS sequence"/>
</dbReference>
<feature type="domain" description="Glycoside hydrolase family 29 N-terminal" evidence="1">
    <location>
        <begin position="9"/>
        <end position="74"/>
    </location>
</feature>
<evidence type="ECO:0000313" key="2">
    <source>
        <dbReference type="EMBL" id="STD84115.1"/>
    </source>
</evidence>
<dbReference type="GO" id="GO:0005975">
    <property type="term" value="P:carbohydrate metabolic process"/>
    <property type="evidence" value="ECO:0007669"/>
    <property type="project" value="InterPro"/>
</dbReference>
<organism evidence="2 3">
    <name type="scientific">Enterococcus gallinarum</name>
    <dbReference type="NCBI Taxonomy" id="1353"/>
    <lineage>
        <taxon>Bacteria</taxon>
        <taxon>Bacillati</taxon>
        <taxon>Bacillota</taxon>
        <taxon>Bacilli</taxon>
        <taxon>Lactobacillales</taxon>
        <taxon>Enterococcaceae</taxon>
        <taxon>Enterococcus</taxon>
    </lineage>
</organism>
<protein>
    <submittedName>
        <fullName evidence="2">Alpha-L-fucosidase</fullName>
    </submittedName>
</protein>
<keyword evidence="3" id="KW-1185">Reference proteome</keyword>
<dbReference type="InterPro" id="IPR057739">
    <property type="entry name" value="Glyco_hydro_29_N"/>
</dbReference>
<sequence length="80" mass="9706">MKTFQNWPDHYPDPSWFIHDRFGLFIHFGLFSIGARHEWFMTTEEIAPETYRETYFDQFNPNLFDAAVWAKQLKTVVFNI</sequence>
<dbReference type="Pfam" id="PF01120">
    <property type="entry name" value="Alpha_L_fucos"/>
    <property type="match status" value="1"/>
</dbReference>
<dbReference type="AlphaFoldDB" id="A0A376H5N1"/>
<gene>
    <name evidence="2" type="ORF">NCTC12360_02639</name>
</gene>
<evidence type="ECO:0000313" key="3">
    <source>
        <dbReference type="Proteomes" id="UP000254807"/>
    </source>
</evidence>
<dbReference type="SUPFAM" id="SSF51445">
    <property type="entry name" value="(Trans)glycosidases"/>
    <property type="match status" value="1"/>
</dbReference>
<dbReference type="InterPro" id="IPR017853">
    <property type="entry name" value="GH"/>
</dbReference>
<evidence type="ECO:0000259" key="1">
    <source>
        <dbReference type="Pfam" id="PF01120"/>
    </source>
</evidence>